<evidence type="ECO:0000259" key="10">
    <source>
        <dbReference type="PROSITE" id="PS50054"/>
    </source>
</evidence>
<protein>
    <recommendedName>
        <fullName evidence="2">diphosphoinositol-polyphosphate diphosphatase</fullName>
        <ecNumber evidence="2">3.6.1.52</ecNumber>
    </recommendedName>
</protein>
<evidence type="ECO:0000256" key="6">
    <source>
        <dbReference type="ARBA" id="ARBA00047342"/>
    </source>
</evidence>
<keyword evidence="3" id="KW-0963">Cytoplasm</keyword>
<organism evidence="11 12">
    <name type="scientific">Lachnellula occidentalis</name>
    <dbReference type="NCBI Taxonomy" id="215460"/>
    <lineage>
        <taxon>Eukaryota</taxon>
        <taxon>Fungi</taxon>
        <taxon>Dikarya</taxon>
        <taxon>Ascomycota</taxon>
        <taxon>Pezizomycotina</taxon>
        <taxon>Leotiomycetes</taxon>
        <taxon>Helotiales</taxon>
        <taxon>Lachnaceae</taxon>
        <taxon>Lachnellula</taxon>
    </lineage>
</organism>
<dbReference type="GO" id="GO:0005737">
    <property type="term" value="C:cytoplasm"/>
    <property type="evidence" value="ECO:0007669"/>
    <property type="project" value="UniProtKB-SubCell"/>
</dbReference>
<accession>A0A8H8UKU0</accession>
<dbReference type="PANTHER" id="PTHR31126">
    <property type="entry name" value="TYROSINE-PROTEIN PHOSPHATASE"/>
    <property type="match status" value="1"/>
</dbReference>
<comment type="similarity">
    <text evidence="5">Belongs to the protein-tyrosine phosphatase family. Atypical dual-specificity phosphatase Siw14-like subfamily.</text>
</comment>
<dbReference type="PANTHER" id="PTHR31126:SF48">
    <property type="entry name" value="INOSITOL PHOSPHATASE SIW14"/>
    <property type="match status" value="1"/>
</dbReference>
<evidence type="ECO:0000313" key="11">
    <source>
        <dbReference type="EMBL" id="TVY50054.1"/>
    </source>
</evidence>
<keyword evidence="9" id="KW-0472">Membrane</keyword>
<evidence type="ECO:0000256" key="4">
    <source>
        <dbReference type="ARBA" id="ARBA00022801"/>
    </source>
</evidence>
<comment type="catalytic activity">
    <reaction evidence="6">
        <text>5-diphospho-1D-myo-inositol 1,2,3,4,6-pentakisphosphate + H2O = 1D-myo-inositol hexakisphosphate + phosphate + H(+)</text>
        <dbReference type="Rhea" id="RHEA:22384"/>
        <dbReference type="ChEBI" id="CHEBI:15377"/>
        <dbReference type="ChEBI" id="CHEBI:15378"/>
        <dbReference type="ChEBI" id="CHEBI:43474"/>
        <dbReference type="ChEBI" id="CHEBI:58130"/>
        <dbReference type="ChEBI" id="CHEBI:58628"/>
        <dbReference type="EC" id="3.6.1.52"/>
    </reaction>
    <physiologicalReaction direction="left-to-right" evidence="6">
        <dbReference type="Rhea" id="RHEA:22385"/>
    </physiologicalReaction>
</comment>
<evidence type="ECO:0000256" key="5">
    <source>
        <dbReference type="ARBA" id="ARBA00044949"/>
    </source>
</evidence>
<sequence>MTAGNLVSKRTTRAFVEDHHHIVEGCSTGPVIHEQQRRARSEEKEGSWSPARSVKMETPVDIGAEFATNGMVACGVVDIGKEVSKKLQAFKAEIDDQKDDEKDHFNFGEVMPGSIYRSSFPHTEDYQFLQTLGLKTIVTLVNKDIPPEFKAFMKANDICHKVIELPGTKKVAISEAIMHSIMDVALDKQNYPLLIHCNHGKHRTGCVVAVIRHAHGVPVSEIEKEYRKFAGEKFRECDIKYINEYQVSGLHHFYVAKADVAKQERIQQHRRRRRSSKMARYIVIAGISVSIWLTSLYLFPAYRSI</sequence>
<dbReference type="PROSITE" id="PS00383">
    <property type="entry name" value="TYR_PHOSPHATASE_1"/>
    <property type="match status" value="1"/>
</dbReference>
<dbReference type="PROSITE" id="PS50054">
    <property type="entry name" value="TYR_PHOSPHATASE_DUAL"/>
    <property type="match status" value="1"/>
</dbReference>
<comment type="catalytic activity">
    <reaction evidence="7">
        <text>1,5-bis(diphospho)-1D-myo-inositol 2,3,4,6-tetrakisphosphate + H2O = 1-diphospho-1D-myo-inositol 2,3,4,5,6-pentakisphosphate + phosphate + 2 H(+)</text>
        <dbReference type="Rhea" id="RHEA:79699"/>
        <dbReference type="ChEBI" id="CHEBI:15377"/>
        <dbReference type="ChEBI" id="CHEBI:15378"/>
        <dbReference type="ChEBI" id="CHEBI:43474"/>
        <dbReference type="ChEBI" id="CHEBI:74946"/>
        <dbReference type="ChEBI" id="CHEBI:77983"/>
        <dbReference type="EC" id="3.6.1.52"/>
    </reaction>
    <physiologicalReaction direction="left-to-right" evidence="7">
        <dbReference type="Rhea" id="RHEA:79700"/>
    </physiologicalReaction>
</comment>
<keyword evidence="12" id="KW-1185">Reference proteome</keyword>
<dbReference type="OrthoDB" id="6375174at2759"/>
<evidence type="ECO:0000256" key="1">
    <source>
        <dbReference type="ARBA" id="ARBA00004496"/>
    </source>
</evidence>
<keyword evidence="4" id="KW-0378">Hydrolase</keyword>
<dbReference type="SUPFAM" id="SSF52799">
    <property type="entry name" value="(Phosphotyrosine protein) phosphatases II"/>
    <property type="match status" value="1"/>
</dbReference>
<dbReference type="AlphaFoldDB" id="A0A8H8UKU0"/>
<comment type="subcellular location">
    <subcellularLocation>
        <location evidence="1">Cytoplasm</location>
    </subcellularLocation>
</comment>
<evidence type="ECO:0000256" key="9">
    <source>
        <dbReference type="SAM" id="Phobius"/>
    </source>
</evidence>
<dbReference type="EMBL" id="QGMI01000002">
    <property type="protein sequence ID" value="TVY50054.1"/>
    <property type="molecule type" value="Genomic_DNA"/>
</dbReference>
<name>A0A8H8UKU0_9HELO</name>
<feature type="transmembrane region" description="Helical" evidence="9">
    <location>
        <begin position="278"/>
        <end position="299"/>
    </location>
</feature>
<evidence type="ECO:0000256" key="8">
    <source>
        <dbReference type="SAM" id="MobiDB-lite"/>
    </source>
</evidence>
<feature type="compositionally biased region" description="Basic and acidic residues" evidence="8">
    <location>
        <begin position="34"/>
        <end position="46"/>
    </location>
</feature>
<feature type="region of interest" description="Disordered" evidence="8">
    <location>
        <begin position="30"/>
        <end position="51"/>
    </location>
</feature>
<proteinExistence type="inferred from homology"/>
<keyword evidence="9" id="KW-0812">Transmembrane</keyword>
<evidence type="ECO:0000256" key="2">
    <source>
        <dbReference type="ARBA" id="ARBA00012527"/>
    </source>
</evidence>
<dbReference type="InterPro" id="IPR004861">
    <property type="entry name" value="Siw14-like"/>
</dbReference>
<dbReference type="Gene3D" id="3.90.190.10">
    <property type="entry name" value="Protein tyrosine phosphatase superfamily"/>
    <property type="match status" value="1"/>
</dbReference>
<dbReference type="GO" id="GO:0016791">
    <property type="term" value="F:phosphatase activity"/>
    <property type="evidence" value="ECO:0007669"/>
    <property type="project" value="TreeGrafter"/>
</dbReference>
<feature type="domain" description="Tyrosine-protein phosphatase" evidence="10">
    <location>
        <begin position="106"/>
        <end position="259"/>
    </location>
</feature>
<dbReference type="GO" id="GO:0052840">
    <property type="term" value="F:inositol diphosphate tetrakisphosphate diphosphatase activity"/>
    <property type="evidence" value="ECO:0007669"/>
    <property type="project" value="TreeGrafter"/>
</dbReference>
<gene>
    <name evidence="11" type="primary">DSP1</name>
    <name evidence="11" type="ORF">LOCC1_G000116</name>
</gene>
<dbReference type="EC" id="3.6.1.52" evidence="2"/>
<evidence type="ECO:0000313" key="12">
    <source>
        <dbReference type="Proteomes" id="UP000443090"/>
    </source>
</evidence>
<dbReference type="InterPro" id="IPR016130">
    <property type="entry name" value="Tyr_Pase_AS"/>
</dbReference>
<evidence type="ECO:0000256" key="7">
    <source>
        <dbReference type="ARBA" id="ARBA00047927"/>
    </source>
</evidence>
<evidence type="ECO:0000256" key="3">
    <source>
        <dbReference type="ARBA" id="ARBA00022490"/>
    </source>
</evidence>
<dbReference type="InterPro" id="IPR020422">
    <property type="entry name" value="TYR_PHOSPHATASE_DUAL_dom"/>
</dbReference>
<dbReference type="Proteomes" id="UP000443090">
    <property type="component" value="Unassembled WGS sequence"/>
</dbReference>
<reference evidence="11 12" key="1">
    <citation type="submission" date="2018-05" db="EMBL/GenBank/DDBJ databases">
        <title>Genome sequencing and assembly of the regulated plant pathogen Lachnellula willkommii and related sister species for the development of diagnostic species identification markers.</title>
        <authorList>
            <person name="Giroux E."/>
            <person name="Bilodeau G."/>
        </authorList>
    </citation>
    <scope>NUCLEOTIDE SEQUENCE [LARGE SCALE GENOMIC DNA]</scope>
    <source>
        <strain evidence="11 12">CBS 160.35</strain>
    </source>
</reference>
<keyword evidence="9" id="KW-1133">Transmembrane helix</keyword>
<comment type="caution">
    <text evidence="11">The sequence shown here is derived from an EMBL/GenBank/DDBJ whole genome shotgun (WGS) entry which is preliminary data.</text>
</comment>
<dbReference type="FunFam" id="3.90.190.10:FF:000035">
    <property type="entry name" value="Tyrosine phosphatase, putative"/>
    <property type="match status" value="1"/>
</dbReference>
<dbReference type="InterPro" id="IPR029021">
    <property type="entry name" value="Prot-tyrosine_phosphatase-like"/>
</dbReference>
<dbReference type="Pfam" id="PF03162">
    <property type="entry name" value="Y_phosphatase2"/>
    <property type="match status" value="1"/>
</dbReference>